<accession>A0A2N5ZC43</accession>
<proteinExistence type="predicted"/>
<dbReference type="Pfam" id="PF13646">
    <property type="entry name" value="HEAT_2"/>
    <property type="match status" value="1"/>
</dbReference>
<dbReference type="InterPro" id="IPR016024">
    <property type="entry name" value="ARM-type_fold"/>
</dbReference>
<comment type="caution">
    <text evidence="1">The sequence shown here is derived from an EMBL/GenBank/DDBJ whole genome shotgun (WGS) entry which is preliminary data.</text>
</comment>
<evidence type="ECO:0008006" key="3">
    <source>
        <dbReference type="Google" id="ProtNLM"/>
    </source>
</evidence>
<protein>
    <recommendedName>
        <fullName evidence="3">Clathrin/coatomer adaptor adaptin-like N-terminal domain-containing protein</fullName>
    </recommendedName>
</protein>
<name>A0A2N5ZC43_MUIH1</name>
<dbReference type="EMBL" id="PKTG01000122">
    <property type="protein sequence ID" value="PLX16219.1"/>
    <property type="molecule type" value="Genomic_DNA"/>
</dbReference>
<sequence length="343" mass="38569">MNELSEIIFKIESNDPNIWREAIDSLKKSDKENAKRILMQIITSSEEMGKKYYAKKVLSDLEDDGTKPKTTPKTATKKDQLLEYLQNDDFEVVVKAIIHIVKNNQKEYLPVLKKILNKDAHPFIRATLVKALPILGGAAYIEAVSPFLKDEDSRVRANAIEGLEKTGDQKIFPLILPMINDNDNRVKANAIKIVKTVDKEKMLSIIKGMLSSSSEWYVNSALFVVDSLNLSELKNDVELLVNDDNPEIKEKARKICHKFGVKVESITAESSGKIKQETVETSGEVFKIIEDRGFLLSSGKGVKVAVIYPESSELDIATKLKVIGRVIKNDGYFFIVPQTLNRI</sequence>
<evidence type="ECO:0000313" key="1">
    <source>
        <dbReference type="EMBL" id="PLX16219.1"/>
    </source>
</evidence>
<dbReference type="Gene3D" id="1.25.10.10">
    <property type="entry name" value="Leucine-rich Repeat Variant"/>
    <property type="match status" value="1"/>
</dbReference>
<evidence type="ECO:0000313" key="2">
    <source>
        <dbReference type="Proteomes" id="UP000234857"/>
    </source>
</evidence>
<reference evidence="1 2" key="1">
    <citation type="submission" date="2017-11" db="EMBL/GenBank/DDBJ databases">
        <title>Genome-resolved metagenomics identifies genetic mobility, metabolic interactions, and unexpected diversity in perchlorate-reducing communities.</title>
        <authorList>
            <person name="Barnum T.P."/>
            <person name="Figueroa I.A."/>
            <person name="Carlstrom C.I."/>
            <person name="Lucas L.N."/>
            <person name="Engelbrektson A.L."/>
            <person name="Coates J.D."/>
        </authorList>
    </citation>
    <scope>NUCLEOTIDE SEQUENCE [LARGE SCALE GENOMIC DNA]</scope>
    <source>
        <strain evidence="1">BM706</strain>
    </source>
</reference>
<dbReference type="SUPFAM" id="SSF48371">
    <property type="entry name" value="ARM repeat"/>
    <property type="match status" value="1"/>
</dbReference>
<dbReference type="InterPro" id="IPR011989">
    <property type="entry name" value="ARM-like"/>
</dbReference>
<organism evidence="1 2">
    <name type="scientific">Muiribacterium halophilum</name>
    <dbReference type="NCBI Taxonomy" id="2053465"/>
    <lineage>
        <taxon>Bacteria</taxon>
        <taxon>Candidatus Muiribacteriota</taxon>
        <taxon>Candidatus Muiribacteriia</taxon>
        <taxon>Candidatus Muiribacteriales</taxon>
        <taxon>Candidatus Muiribacteriaceae</taxon>
        <taxon>Candidatus Muiribacterium</taxon>
    </lineage>
</organism>
<dbReference type="Proteomes" id="UP000234857">
    <property type="component" value="Unassembled WGS sequence"/>
</dbReference>
<gene>
    <name evidence="1" type="ORF">C0601_11400</name>
</gene>
<dbReference type="AlphaFoldDB" id="A0A2N5ZC43"/>